<evidence type="ECO:0000256" key="9">
    <source>
        <dbReference type="ARBA" id="ARBA00023264"/>
    </source>
</evidence>
<comment type="similarity">
    <text evidence="11">Belongs to the phosphatidylserine decarboxylase family. PSD-A subfamily.</text>
</comment>
<evidence type="ECO:0000256" key="12">
    <source>
        <dbReference type="SAM" id="Phobius"/>
    </source>
</evidence>
<comment type="subcellular location">
    <subcellularLocation>
        <location evidence="11">Cell membrane</location>
        <topology evidence="11">Peripheral membrane protein</topology>
    </subcellularLocation>
</comment>
<keyword evidence="9 11" id="KW-1208">Phospholipid metabolism</keyword>
<evidence type="ECO:0000313" key="14">
    <source>
        <dbReference type="Proteomes" id="UP000179334"/>
    </source>
</evidence>
<keyword evidence="10 11" id="KW-0670">Pyruvate</keyword>
<dbReference type="InterPro" id="IPR003817">
    <property type="entry name" value="PS_Dcarbxylase"/>
</dbReference>
<dbReference type="EC" id="4.1.1.65" evidence="11"/>
<evidence type="ECO:0000313" key="13">
    <source>
        <dbReference type="EMBL" id="OGI39643.1"/>
    </source>
</evidence>
<dbReference type="Proteomes" id="UP000179334">
    <property type="component" value="Unassembled WGS sequence"/>
</dbReference>
<keyword evidence="5 11" id="KW-0472">Membrane</keyword>
<feature type="chain" id="PRO_5023333283" description="Phosphatidylserine decarboxylase alpha chain" evidence="11">
    <location>
        <begin position="183"/>
        <end position="215"/>
    </location>
</feature>
<dbReference type="UniPathway" id="UPA00558">
    <property type="reaction ID" value="UER00616"/>
</dbReference>
<keyword evidence="12" id="KW-1133">Transmembrane helix</keyword>
<accession>A0A1F6T3F1</accession>
<proteinExistence type="inferred from homology"/>
<gene>
    <name evidence="11" type="primary">psd</name>
    <name evidence="13" type="ORF">A2V91_02705</name>
</gene>
<feature type="chain" id="PRO_5023333284" description="Phosphatidylserine decarboxylase beta chain" evidence="11">
    <location>
        <begin position="1"/>
        <end position="182"/>
    </location>
</feature>
<evidence type="ECO:0000256" key="10">
    <source>
        <dbReference type="ARBA" id="ARBA00023317"/>
    </source>
</evidence>
<feature type="active site" description="Schiff-base intermediate with substrate; via pyruvic acid" evidence="11">
    <location>
        <position position="183"/>
    </location>
</feature>
<comment type="PTM">
    <text evidence="11">Is synthesized initially as an inactive proenzyme. Formation of the active enzyme involves a self-maturation process in which the active site pyruvoyl group is generated from an internal serine residue via an autocatalytic post-translational modification. Two non-identical subunits are generated from the proenzyme in this reaction, and the pyruvate is formed at the N-terminus of the alpha chain, which is derived from the carboxyl end of the proenzyme. The post-translation cleavage follows an unusual pathway, termed non-hydrolytic serinolysis, in which the side chain hydroxyl group of the serine supplies its oxygen atom to form the C-terminus of the beta chain, while the remainder of the serine residue undergoes an oxidative deamination to produce ammonia and the pyruvoyl prosthetic group on the alpha chain.</text>
</comment>
<dbReference type="PANTHER" id="PTHR35809:SF1">
    <property type="entry name" value="ARCHAETIDYLSERINE DECARBOXYLASE PROENZYME-RELATED"/>
    <property type="match status" value="1"/>
</dbReference>
<keyword evidence="6 11" id="KW-0865">Zymogen</keyword>
<keyword evidence="7 11" id="KW-0594">Phospholipid biosynthesis</keyword>
<evidence type="ECO:0000256" key="8">
    <source>
        <dbReference type="ARBA" id="ARBA00023239"/>
    </source>
</evidence>
<keyword evidence="1 11" id="KW-1003">Cell membrane</keyword>
<keyword evidence="4 11" id="KW-0443">Lipid metabolism</keyword>
<comment type="cofactor">
    <cofactor evidence="11">
        <name>pyruvate</name>
        <dbReference type="ChEBI" id="CHEBI:15361"/>
    </cofactor>
    <text evidence="11">Binds 1 pyruvoyl group covalently per subunit.</text>
</comment>
<dbReference type="HAMAP" id="MF_00664">
    <property type="entry name" value="PS_decarb_PSD_A"/>
    <property type="match status" value="1"/>
</dbReference>
<organism evidence="13 14">
    <name type="scientific">Candidatus Muproteobacteria bacterium RBG_16_64_10</name>
    <dbReference type="NCBI Taxonomy" id="1817757"/>
    <lineage>
        <taxon>Bacteria</taxon>
        <taxon>Pseudomonadati</taxon>
        <taxon>Pseudomonadota</taxon>
        <taxon>Candidatus Muproteobacteria</taxon>
    </lineage>
</organism>
<evidence type="ECO:0000256" key="7">
    <source>
        <dbReference type="ARBA" id="ARBA00023209"/>
    </source>
</evidence>
<protein>
    <recommendedName>
        <fullName evidence="11">Phosphatidylserine decarboxylase proenzyme</fullName>
        <ecNumber evidence="11">4.1.1.65</ecNumber>
    </recommendedName>
    <component>
        <recommendedName>
            <fullName evidence="11">Phosphatidylserine decarboxylase alpha chain</fullName>
        </recommendedName>
    </component>
    <component>
        <recommendedName>
            <fullName evidence="11">Phosphatidylserine decarboxylase beta chain</fullName>
        </recommendedName>
    </component>
</protein>
<dbReference type="NCBIfam" id="NF003680">
    <property type="entry name" value="PRK05305.1-5"/>
    <property type="match status" value="1"/>
</dbReference>
<feature type="modified residue" description="Pyruvic acid (Ser); by autocatalysis" evidence="11">
    <location>
        <position position="183"/>
    </location>
</feature>
<comment type="catalytic activity">
    <reaction evidence="11">
        <text>a 1,2-diacyl-sn-glycero-3-phospho-L-serine + H(+) = a 1,2-diacyl-sn-glycero-3-phosphoethanolamine + CO2</text>
        <dbReference type="Rhea" id="RHEA:20828"/>
        <dbReference type="ChEBI" id="CHEBI:15378"/>
        <dbReference type="ChEBI" id="CHEBI:16526"/>
        <dbReference type="ChEBI" id="CHEBI:57262"/>
        <dbReference type="ChEBI" id="CHEBI:64612"/>
        <dbReference type="EC" id="4.1.1.65"/>
    </reaction>
</comment>
<comment type="caution">
    <text evidence="13">The sequence shown here is derived from an EMBL/GenBank/DDBJ whole genome shotgun (WGS) entry which is preliminary data.</text>
</comment>
<reference evidence="13 14" key="1">
    <citation type="journal article" date="2016" name="Nat. Commun.">
        <title>Thousands of microbial genomes shed light on interconnected biogeochemical processes in an aquifer system.</title>
        <authorList>
            <person name="Anantharaman K."/>
            <person name="Brown C.T."/>
            <person name="Hug L.A."/>
            <person name="Sharon I."/>
            <person name="Castelle C.J."/>
            <person name="Probst A.J."/>
            <person name="Thomas B.C."/>
            <person name="Singh A."/>
            <person name="Wilkins M.J."/>
            <person name="Karaoz U."/>
            <person name="Brodie E.L."/>
            <person name="Williams K.H."/>
            <person name="Hubbard S.S."/>
            <person name="Banfield J.F."/>
        </authorList>
    </citation>
    <scope>NUCLEOTIDE SEQUENCE [LARGE SCALE GENOMIC DNA]</scope>
</reference>
<feature type="site" description="Cleavage (non-hydrolytic); by autocatalysis" evidence="11">
    <location>
        <begin position="182"/>
        <end position="183"/>
    </location>
</feature>
<comment type="subunit">
    <text evidence="11">Heterodimer of a large membrane-associated beta subunit and a small pyruvoyl-containing alpha subunit.</text>
</comment>
<dbReference type="Pfam" id="PF02666">
    <property type="entry name" value="PS_Dcarbxylase"/>
    <property type="match status" value="1"/>
</dbReference>
<evidence type="ECO:0000256" key="3">
    <source>
        <dbReference type="ARBA" id="ARBA00022793"/>
    </source>
</evidence>
<dbReference type="EMBL" id="MFSR01000040">
    <property type="protein sequence ID" value="OGI39643.1"/>
    <property type="molecule type" value="Genomic_DNA"/>
</dbReference>
<dbReference type="GO" id="GO:0005886">
    <property type="term" value="C:plasma membrane"/>
    <property type="evidence" value="ECO:0007669"/>
    <property type="project" value="UniProtKB-SubCell"/>
</dbReference>
<keyword evidence="8 11" id="KW-0456">Lyase</keyword>
<comment type="function">
    <text evidence="11">Catalyzes the formation of phosphatidylethanolamine (PtdEtn) from phosphatidylserine (PtdSer).</text>
</comment>
<evidence type="ECO:0000256" key="6">
    <source>
        <dbReference type="ARBA" id="ARBA00023145"/>
    </source>
</evidence>
<keyword evidence="2 11" id="KW-0444">Lipid biosynthesis</keyword>
<sequence length="215" mass="23505">MADDKYPLLAREGWTHTAIVLAAAVAVHATAGALWAAPLWLATLFVLQFFRDPPRAIPQVPDAVICPADGKVIALGDAEDPYLKRPAKRISIFMNVFNVHANRLPVTGKVMERWYHPGSFLNAALDKAARENERNALWLRTDAGADVVVVQVAGLLARRILCYVEPDAQVKAGARYGFIRFGSRVDVYLPATCRFEVALGDKVRGGTDVIARLAS</sequence>
<evidence type="ECO:0000256" key="2">
    <source>
        <dbReference type="ARBA" id="ARBA00022516"/>
    </source>
</evidence>
<evidence type="ECO:0000256" key="5">
    <source>
        <dbReference type="ARBA" id="ARBA00023136"/>
    </source>
</evidence>
<feature type="transmembrane region" description="Helical" evidence="12">
    <location>
        <begin position="20"/>
        <end position="47"/>
    </location>
</feature>
<keyword evidence="12" id="KW-0812">Transmembrane</keyword>
<dbReference type="PANTHER" id="PTHR35809">
    <property type="entry name" value="ARCHAETIDYLSERINE DECARBOXYLASE PROENZYME-RELATED"/>
    <property type="match status" value="1"/>
</dbReference>
<dbReference type="NCBIfam" id="NF003678">
    <property type="entry name" value="PRK05305.1-2"/>
    <property type="match status" value="1"/>
</dbReference>
<evidence type="ECO:0000256" key="1">
    <source>
        <dbReference type="ARBA" id="ARBA00022475"/>
    </source>
</evidence>
<name>A0A1F6T3F1_9PROT</name>
<dbReference type="GO" id="GO:0004609">
    <property type="term" value="F:phosphatidylserine decarboxylase activity"/>
    <property type="evidence" value="ECO:0007669"/>
    <property type="project" value="UniProtKB-UniRule"/>
</dbReference>
<keyword evidence="3 11" id="KW-0210">Decarboxylase</keyword>
<evidence type="ECO:0000256" key="11">
    <source>
        <dbReference type="HAMAP-Rule" id="MF_00664"/>
    </source>
</evidence>
<dbReference type="InterPro" id="IPR033175">
    <property type="entry name" value="PSD-A"/>
</dbReference>
<evidence type="ECO:0000256" key="4">
    <source>
        <dbReference type="ARBA" id="ARBA00023098"/>
    </source>
</evidence>
<dbReference type="AlphaFoldDB" id="A0A1F6T3F1"/>
<comment type="pathway">
    <text evidence="11">Phospholipid metabolism; phosphatidylethanolamine biosynthesis; phosphatidylethanolamine from CDP-diacylglycerol: step 2/2.</text>
</comment>
<dbReference type="GO" id="GO:0006646">
    <property type="term" value="P:phosphatidylethanolamine biosynthetic process"/>
    <property type="evidence" value="ECO:0007669"/>
    <property type="project" value="UniProtKB-UniRule"/>
</dbReference>